<dbReference type="HAMAP" id="MF_01416">
    <property type="entry name" value="ATP_synth_delta_bact"/>
    <property type="match status" value="1"/>
</dbReference>
<comment type="subcellular location">
    <subcellularLocation>
        <location evidence="8">Cell membrane</location>
        <topology evidence="8">Peripheral membrane protein</topology>
    </subcellularLocation>
    <subcellularLocation>
        <location evidence="1">Membrane</location>
    </subcellularLocation>
</comment>
<dbReference type="AlphaFoldDB" id="A0A1H6RCY3"/>
<dbReference type="InterPro" id="IPR000711">
    <property type="entry name" value="ATPase_OSCP/dsu"/>
</dbReference>
<name>A0A1H6RCY3_9GAMM</name>
<evidence type="ECO:0000256" key="8">
    <source>
        <dbReference type="HAMAP-Rule" id="MF_01416"/>
    </source>
</evidence>
<dbReference type="PRINTS" id="PR00125">
    <property type="entry name" value="ATPASEDELTA"/>
</dbReference>
<keyword evidence="3 8" id="KW-0375">Hydrogen ion transport</keyword>
<evidence type="ECO:0000256" key="5">
    <source>
        <dbReference type="ARBA" id="ARBA00023136"/>
    </source>
</evidence>
<dbReference type="NCBIfam" id="TIGR01145">
    <property type="entry name" value="ATP_synt_delta"/>
    <property type="match status" value="1"/>
</dbReference>
<dbReference type="InterPro" id="IPR026015">
    <property type="entry name" value="ATP_synth_OSCP/delta_N_sf"/>
</dbReference>
<dbReference type="NCBIfam" id="NF004402">
    <property type="entry name" value="PRK05758.2-2"/>
    <property type="match status" value="1"/>
</dbReference>
<comment type="function">
    <text evidence="8">F(1)F(0) ATP synthase produces ATP from ADP in the presence of a proton or sodium gradient. F-type ATPases consist of two structural domains, F(1) containing the extramembraneous catalytic core and F(0) containing the membrane proton channel, linked together by a central stalk and a peripheral stalk. During catalysis, ATP synthesis in the catalytic domain of F(1) is coupled via a rotary mechanism of the central stalk subunits to proton translocation.</text>
</comment>
<dbReference type="EMBL" id="FNYH01000003">
    <property type="protein sequence ID" value="SEI52346.1"/>
    <property type="molecule type" value="Genomic_DNA"/>
</dbReference>
<evidence type="ECO:0000313" key="10">
    <source>
        <dbReference type="Proteomes" id="UP000242999"/>
    </source>
</evidence>
<dbReference type="Pfam" id="PF00213">
    <property type="entry name" value="OSCP"/>
    <property type="match status" value="1"/>
</dbReference>
<dbReference type="Gene3D" id="1.10.520.20">
    <property type="entry name" value="N-terminal domain of the delta subunit of the F1F0-ATP synthase"/>
    <property type="match status" value="1"/>
</dbReference>
<sequence>MAETTTVARPYAKAAFEFALSQGKLNDWSKMLSAVAAAADQGEVKQLLLNPALTSAQKAEVLLEICQSSLDESVRHFVLALSENGRLPLIPVIAELYEALRAEQEQTVDVVVTSAYPLDEQQQNKLAQALRKRLNREVNLSTHEDKSLIGGIIIRAGDLVIDGSVRGKLAKLAEALKS</sequence>
<reference evidence="10" key="1">
    <citation type="submission" date="2016-10" db="EMBL/GenBank/DDBJ databases">
        <authorList>
            <person name="Varghese N."/>
            <person name="Submissions S."/>
        </authorList>
    </citation>
    <scope>NUCLEOTIDE SEQUENCE [LARGE SCALE GENOMIC DNA]</scope>
    <source>
        <strain evidence="10">DSM 7165</strain>
    </source>
</reference>
<organism evidence="9 10">
    <name type="scientific">Allopseudospirillum japonicum</name>
    <dbReference type="NCBI Taxonomy" id="64971"/>
    <lineage>
        <taxon>Bacteria</taxon>
        <taxon>Pseudomonadati</taxon>
        <taxon>Pseudomonadota</taxon>
        <taxon>Gammaproteobacteria</taxon>
        <taxon>Oceanospirillales</taxon>
        <taxon>Oceanospirillaceae</taxon>
        <taxon>Allopseudospirillum</taxon>
    </lineage>
</organism>
<keyword evidence="2 8" id="KW-0813">Transport</keyword>
<dbReference type="OrthoDB" id="9816221at2"/>
<proteinExistence type="inferred from homology"/>
<keyword evidence="8" id="KW-1003">Cell membrane</keyword>
<protein>
    <recommendedName>
        <fullName evidence="8">ATP synthase subunit delta</fullName>
    </recommendedName>
    <alternativeName>
        <fullName evidence="8">ATP synthase F(1) sector subunit delta</fullName>
    </alternativeName>
    <alternativeName>
        <fullName evidence="8">F-type ATPase subunit delta</fullName>
        <shortName evidence="8">F-ATPase subunit delta</shortName>
    </alternativeName>
</protein>
<dbReference type="GO" id="GO:0045259">
    <property type="term" value="C:proton-transporting ATP synthase complex"/>
    <property type="evidence" value="ECO:0007669"/>
    <property type="project" value="UniProtKB-KW"/>
</dbReference>
<dbReference type="RefSeq" id="WP_093308834.1">
    <property type="nucleotide sequence ID" value="NZ_FNYH01000003.1"/>
</dbReference>
<gene>
    <name evidence="8" type="primary">atpH</name>
    <name evidence="9" type="ORF">SAMN05421831_103180</name>
</gene>
<evidence type="ECO:0000313" key="9">
    <source>
        <dbReference type="EMBL" id="SEI52346.1"/>
    </source>
</evidence>
<evidence type="ECO:0000256" key="7">
    <source>
        <dbReference type="ARBA" id="ARBA00023310"/>
    </source>
</evidence>
<evidence type="ECO:0000256" key="2">
    <source>
        <dbReference type="ARBA" id="ARBA00022448"/>
    </source>
</evidence>
<keyword evidence="7 8" id="KW-0066">ATP synthesis</keyword>
<dbReference type="GO" id="GO:0046933">
    <property type="term" value="F:proton-transporting ATP synthase activity, rotational mechanism"/>
    <property type="evidence" value="ECO:0007669"/>
    <property type="project" value="UniProtKB-UniRule"/>
</dbReference>
<keyword evidence="6 8" id="KW-0139">CF(1)</keyword>
<accession>A0A1H6RCY3</accession>
<evidence type="ECO:0000256" key="4">
    <source>
        <dbReference type="ARBA" id="ARBA00023065"/>
    </source>
</evidence>
<evidence type="ECO:0000256" key="1">
    <source>
        <dbReference type="ARBA" id="ARBA00004370"/>
    </source>
</evidence>
<keyword evidence="5 8" id="KW-0472">Membrane</keyword>
<evidence type="ECO:0000256" key="3">
    <source>
        <dbReference type="ARBA" id="ARBA00022781"/>
    </source>
</evidence>
<dbReference type="Proteomes" id="UP000242999">
    <property type="component" value="Unassembled WGS sequence"/>
</dbReference>
<comment type="function">
    <text evidence="8">This protein is part of the stalk that links CF(0) to CF(1). It either transmits conformational changes from CF(0) to CF(1) or is implicated in proton conduction.</text>
</comment>
<evidence type="ECO:0000256" key="6">
    <source>
        <dbReference type="ARBA" id="ARBA00023196"/>
    </source>
</evidence>
<dbReference type="STRING" id="64971.SAMN05421831_103180"/>
<dbReference type="SUPFAM" id="SSF47928">
    <property type="entry name" value="N-terminal domain of the delta subunit of the F1F0-ATP synthase"/>
    <property type="match status" value="1"/>
</dbReference>
<comment type="similarity">
    <text evidence="8">Belongs to the ATPase delta chain family.</text>
</comment>
<dbReference type="PANTHER" id="PTHR11910">
    <property type="entry name" value="ATP SYNTHASE DELTA CHAIN"/>
    <property type="match status" value="1"/>
</dbReference>
<dbReference type="GO" id="GO:0005886">
    <property type="term" value="C:plasma membrane"/>
    <property type="evidence" value="ECO:0007669"/>
    <property type="project" value="UniProtKB-SubCell"/>
</dbReference>
<keyword evidence="4 8" id="KW-0406">Ion transport</keyword>
<keyword evidence="10" id="KW-1185">Reference proteome</keyword>